<dbReference type="InterPro" id="IPR039421">
    <property type="entry name" value="Type_1_exporter"/>
</dbReference>
<dbReference type="InterPro" id="IPR011527">
    <property type="entry name" value="ABC1_TM_dom"/>
</dbReference>
<keyword evidence="2 8" id="KW-0812">Transmembrane</keyword>
<dbReference type="Gene3D" id="3.40.50.300">
    <property type="entry name" value="P-loop containing nucleotide triphosphate hydrolases"/>
    <property type="match status" value="1"/>
</dbReference>
<evidence type="ECO:0000256" key="1">
    <source>
        <dbReference type="ARBA" id="ARBA00004651"/>
    </source>
</evidence>
<dbReference type="GO" id="GO:0015421">
    <property type="term" value="F:ABC-type oligopeptide transporter activity"/>
    <property type="evidence" value="ECO:0007669"/>
    <property type="project" value="TreeGrafter"/>
</dbReference>
<keyword evidence="4 11" id="KW-0067">ATP-binding</keyword>
<evidence type="ECO:0000259" key="10">
    <source>
        <dbReference type="PROSITE" id="PS50929"/>
    </source>
</evidence>
<evidence type="ECO:0000256" key="3">
    <source>
        <dbReference type="ARBA" id="ARBA00022741"/>
    </source>
</evidence>
<evidence type="ECO:0000256" key="5">
    <source>
        <dbReference type="ARBA" id="ARBA00022989"/>
    </source>
</evidence>
<dbReference type="InterPro" id="IPR003439">
    <property type="entry name" value="ABC_transporter-like_ATP-bd"/>
</dbReference>
<dbReference type="InterPro" id="IPR027417">
    <property type="entry name" value="P-loop_NTPase"/>
</dbReference>
<dbReference type="Gene3D" id="1.20.1560.10">
    <property type="entry name" value="ABC transporter type 1, transmembrane domain"/>
    <property type="match status" value="1"/>
</dbReference>
<feature type="domain" description="ABC transporter" evidence="9">
    <location>
        <begin position="345"/>
        <end position="579"/>
    </location>
</feature>
<gene>
    <name evidence="12" type="ORF">AWC12_26570</name>
    <name evidence="11" type="ORF">OY187_21005</name>
</gene>
<keyword evidence="6 8" id="KW-0472">Membrane</keyword>
<reference evidence="11" key="2">
    <citation type="submission" date="2022-12" db="EMBL/GenBank/DDBJ databases">
        <title>Whole genome sequence of Mycolicibacterium iranicum strain SBH312.</title>
        <authorList>
            <person name="Jani J."/>
            <person name="Arifin Mustapha Z."/>
            <person name="Ahmed K."/>
            <person name="Kai Ling C."/>
        </authorList>
    </citation>
    <scope>NUCLEOTIDE SEQUENCE</scope>
    <source>
        <strain evidence="11">SBH312</strain>
    </source>
</reference>
<dbReference type="PANTHER" id="PTHR43394">
    <property type="entry name" value="ATP-DEPENDENT PERMEASE MDL1, MITOCHONDRIAL"/>
    <property type="match status" value="1"/>
</dbReference>
<proteinExistence type="predicted"/>
<dbReference type="SMART" id="SM00382">
    <property type="entry name" value="AAA"/>
    <property type="match status" value="1"/>
</dbReference>
<evidence type="ECO:0000256" key="8">
    <source>
        <dbReference type="SAM" id="Phobius"/>
    </source>
</evidence>
<dbReference type="PROSITE" id="PS50929">
    <property type="entry name" value="ABC_TM1F"/>
    <property type="match status" value="1"/>
</dbReference>
<dbReference type="InterPro" id="IPR003593">
    <property type="entry name" value="AAA+_ATPase"/>
</dbReference>
<feature type="domain" description="ABC transmembrane type-1" evidence="10">
    <location>
        <begin position="29"/>
        <end position="306"/>
    </location>
</feature>
<comment type="subcellular location">
    <subcellularLocation>
        <location evidence="1">Cell membrane</location>
        <topology evidence="1">Multi-pass membrane protein</topology>
    </subcellularLocation>
</comment>
<keyword evidence="3" id="KW-0547">Nucleotide-binding</keyword>
<organism evidence="12 13">
    <name type="scientific">Mycolicibacterium iranicum</name>
    <name type="common">Mycobacterium iranicum</name>
    <dbReference type="NCBI Taxonomy" id="912594"/>
    <lineage>
        <taxon>Bacteria</taxon>
        <taxon>Bacillati</taxon>
        <taxon>Actinomycetota</taxon>
        <taxon>Actinomycetes</taxon>
        <taxon>Mycobacteriales</taxon>
        <taxon>Mycobacteriaceae</taxon>
        <taxon>Mycolicibacterium</taxon>
    </lineage>
</organism>
<keyword evidence="5 8" id="KW-1133">Transmembrane helix</keyword>
<accession>A0A1X1W995</accession>
<feature type="transmembrane region" description="Helical" evidence="8">
    <location>
        <begin position="139"/>
        <end position="157"/>
    </location>
</feature>
<dbReference type="Proteomes" id="UP001084650">
    <property type="component" value="Unassembled WGS sequence"/>
</dbReference>
<keyword evidence="14" id="KW-1185">Reference proteome</keyword>
<evidence type="ECO:0000259" key="9">
    <source>
        <dbReference type="PROSITE" id="PS50893"/>
    </source>
</evidence>
<evidence type="ECO:0000313" key="14">
    <source>
        <dbReference type="Proteomes" id="UP001084650"/>
    </source>
</evidence>
<protein>
    <submittedName>
        <fullName evidence="11">ABC transporter ATP-binding protein</fullName>
    </submittedName>
</protein>
<name>A0A1X1W995_MYCIR</name>
<dbReference type="RefSeq" id="WP_024447773.1">
    <property type="nucleotide sequence ID" value="NZ_JAPQYE010000010.1"/>
</dbReference>
<evidence type="ECO:0000313" key="12">
    <source>
        <dbReference type="EMBL" id="ORV83185.1"/>
    </source>
</evidence>
<evidence type="ECO:0000313" key="11">
    <source>
        <dbReference type="EMBL" id="MCZ0730533.1"/>
    </source>
</evidence>
<dbReference type="AlphaFoldDB" id="A0A1X1W995"/>
<dbReference type="Proteomes" id="UP000193622">
    <property type="component" value="Unassembled WGS sequence"/>
</dbReference>
<sequence>MTPPSPERNVGVIGVARRLLHGHWRAMTVAMTAAALASAAALAQPLIAGRAVDEASAGAVSSRSAILLAVTFAVAIVAEASDTYLFYRLGEAVVFDRRRDYAAHLIALPVSELDRLRAGDLVARAIADTTEMQEFPRKISRVVIGTCTLAVAGTLMIRIDALLAAAVLTVVVTTFLGGSLLLAKAGAAAATRQRAVGEYGARLERTLGAIRTVKMSGAQRRHSEVIGSAAAEARRGGMRLAGLAALSAPVMRMTATGSLVVVLVVGATRVSAGAISVGELVTLFLLSLYSLAPLQDVYQGLTSMHTAAAADARIQQILTLPTETLEPSPGPLTDLPAATAVPALVEAEGLGFAHGSHRVLDGVSFTVHRNQVTALIGPSGSGKSTLLALLCRFYEPDEGRLVFDGRPYPQLALPELRRRIALVEQDNPVLHGSLRDNLAMACPDASDEDIYGALRKVNLDGFVDALPSGLDTNVLDRGRALSGGQRQRVAIARALLSPAELILLDEPTAHLDRDNLSAMIDTLIRQREHRSLIIVAHHRATLAHCDQILVVENRGMAVKRAKGNPPNDASSLGPGHREVL</sequence>
<dbReference type="GO" id="GO:0016887">
    <property type="term" value="F:ATP hydrolysis activity"/>
    <property type="evidence" value="ECO:0007669"/>
    <property type="project" value="InterPro"/>
</dbReference>
<reference evidence="12 13" key="1">
    <citation type="submission" date="2016-01" db="EMBL/GenBank/DDBJ databases">
        <title>The new phylogeny of the genus Mycobacterium.</title>
        <authorList>
            <person name="Tarcisio F."/>
            <person name="Conor M."/>
            <person name="Antonella G."/>
            <person name="Elisabetta G."/>
            <person name="Giulia F.S."/>
            <person name="Sara T."/>
            <person name="Anna F."/>
            <person name="Clotilde B."/>
            <person name="Roberto B."/>
            <person name="Veronica D.S."/>
            <person name="Fabio R."/>
            <person name="Monica P."/>
            <person name="Olivier J."/>
            <person name="Enrico T."/>
            <person name="Nicola S."/>
        </authorList>
    </citation>
    <scope>NUCLEOTIDE SEQUENCE [LARGE SCALE GENOMIC DNA]</scope>
    <source>
        <strain evidence="12 13">DSM 45541</strain>
    </source>
</reference>
<dbReference type="PANTHER" id="PTHR43394:SF1">
    <property type="entry name" value="ATP-BINDING CASSETTE SUB-FAMILY B MEMBER 10, MITOCHONDRIAL"/>
    <property type="match status" value="1"/>
</dbReference>
<dbReference type="InterPro" id="IPR017871">
    <property type="entry name" value="ABC_transporter-like_CS"/>
</dbReference>
<evidence type="ECO:0000313" key="13">
    <source>
        <dbReference type="Proteomes" id="UP000193622"/>
    </source>
</evidence>
<feature type="transmembrane region" description="Helical" evidence="8">
    <location>
        <begin position="26"/>
        <end position="46"/>
    </location>
</feature>
<evidence type="ECO:0000256" key="4">
    <source>
        <dbReference type="ARBA" id="ARBA00022840"/>
    </source>
</evidence>
<feature type="transmembrane region" description="Helical" evidence="8">
    <location>
        <begin position="163"/>
        <end position="183"/>
    </location>
</feature>
<dbReference type="PROSITE" id="PS00211">
    <property type="entry name" value="ABC_TRANSPORTER_1"/>
    <property type="match status" value="1"/>
</dbReference>
<dbReference type="GO" id="GO:0005886">
    <property type="term" value="C:plasma membrane"/>
    <property type="evidence" value="ECO:0007669"/>
    <property type="project" value="UniProtKB-SubCell"/>
</dbReference>
<dbReference type="GO" id="GO:0005524">
    <property type="term" value="F:ATP binding"/>
    <property type="evidence" value="ECO:0007669"/>
    <property type="project" value="UniProtKB-KW"/>
</dbReference>
<comment type="caution">
    <text evidence="12">The sequence shown here is derived from an EMBL/GenBank/DDBJ whole genome shotgun (WGS) entry which is preliminary data.</text>
</comment>
<dbReference type="CDD" id="cd18551">
    <property type="entry name" value="ABC_6TM_LmrA_like"/>
    <property type="match status" value="1"/>
</dbReference>
<evidence type="ECO:0000256" key="7">
    <source>
        <dbReference type="SAM" id="MobiDB-lite"/>
    </source>
</evidence>
<evidence type="ECO:0000256" key="2">
    <source>
        <dbReference type="ARBA" id="ARBA00022692"/>
    </source>
</evidence>
<feature type="transmembrane region" description="Helical" evidence="8">
    <location>
        <begin position="66"/>
        <end position="87"/>
    </location>
</feature>
<dbReference type="EMBL" id="JAPQYE010000010">
    <property type="protein sequence ID" value="MCZ0730533.1"/>
    <property type="molecule type" value="Genomic_DNA"/>
</dbReference>
<dbReference type="PROSITE" id="PS50893">
    <property type="entry name" value="ABC_TRANSPORTER_2"/>
    <property type="match status" value="1"/>
</dbReference>
<evidence type="ECO:0000256" key="6">
    <source>
        <dbReference type="ARBA" id="ARBA00023136"/>
    </source>
</evidence>
<dbReference type="InterPro" id="IPR036640">
    <property type="entry name" value="ABC1_TM_sf"/>
</dbReference>
<feature type="region of interest" description="Disordered" evidence="7">
    <location>
        <begin position="559"/>
        <end position="580"/>
    </location>
</feature>
<dbReference type="EMBL" id="LQPC01000054">
    <property type="protein sequence ID" value="ORV83185.1"/>
    <property type="molecule type" value="Genomic_DNA"/>
</dbReference>
<dbReference type="SUPFAM" id="SSF90123">
    <property type="entry name" value="ABC transporter transmembrane region"/>
    <property type="match status" value="1"/>
</dbReference>
<dbReference type="Pfam" id="PF00005">
    <property type="entry name" value="ABC_tran"/>
    <property type="match status" value="1"/>
</dbReference>
<dbReference type="Pfam" id="PF00664">
    <property type="entry name" value="ABC_membrane"/>
    <property type="match status" value="1"/>
</dbReference>
<dbReference type="SUPFAM" id="SSF52540">
    <property type="entry name" value="P-loop containing nucleoside triphosphate hydrolases"/>
    <property type="match status" value="1"/>
</dbReference>